<evidence type="ECO:0000313" key="2">
    <source>
        <dbReference type="Proteomes" id="UP000589521"/>
    </source>
</evidence>
<comment type="caution">
    <text evidence="1">The sequence shown here is derived from an EMBL/GenBank/DDBJ whole genome shotgun (WGS) entry which is preliminary data.</text>
</comment>
<gene>
    <name evidence="1" type="ORF">HZY94_08840</name>
</gene>
<organism evidence="1 2">
    <name type="scientific">Streptococcus danieliae</name>
    <dbReference type="NCBI Taxonomy" id="747656"/>
    <lineage>
        <taxon>Bacteria</taxon>
        <taxon>Bacillati</taxon>
        <taxon>Bacillota</taxon>
        <taxon>Bacilli</taxon>
        <taxon>Lactobacillales</taxon>
        <taxon>Streptococcaceae</taxon>
        <taxon>Streptococcus</taxon>
    </lineage>
</organism>
<proteinExistence type="predicted"/>
<evidence type="ECO:0000313" key="1">
    <source>
        <dbReference type="EMBL" id="NYS97276.1"/>
    </source>
</evidence>
<dbReference type="Proteomes" id="UP000589521">
    <property type="component" value="Unassembled WGS sequence"/>
</dbReference>
<name>A0A7Z0S599_9STRE</name>
<accession>A0A7Z0S599</accession>
<sequence>MLELGTYGLDPEASVEIFDMEKFEEAIQSNHFDQIYIPNNEDCDIYEYAFLVDGRILIAMEK</sequence>
<dbReference type="AlphaFoldDB" id="A0A7Z0S599"/>
<reference evidence="1 2" key="1">
    <citation type="submission" date="2020-07" db="EMBL/GenBank/DDBJ databases">
        <title>MOT database genomes.</title>
        <authorList>
            <person name="Joseph S."/>
            <person name="Aduse-Opoku J."/>
            <person name="Hashim A."/>
            <person name="Wade W."/>
            <person name="Curtis M."/>
        </authorList>
    </citation>
    <scope>NUCLEOTIDE SEQUENCE [LARGE SCALE GENOMIC DNA]</scope>
    <source>
        <strain evidence="1 2">STR</strain>
    </source>
</reference>
<dbReference type="EMBL" id="JACBXX010000186">
    <property type="protein sequence ID" value="NYS97276.1"/>
    <property type="molecule type" value="Genomic_DNA"/>
</dbReference>
<protein>
    <submittedName>
        <fullName evidence="1">Uncharacterized protein</fullName>
    </submittedName>
</protein>